<dbReference type="InterPro" id="IPR045155">
    <property type="entry name" value="Beta-lactam_cat"/>
</dbReference>
<dbReference type="PANTHER" id="PTHR35333:SF3">
    <property type="entry name" value="BETA-LACTAMASE-TYPE TRANSPEPTIDASE FOLD CONTAINING PROTEIN"/>
    <property type="match status" value="1"/>
</dbReference>
<dbReference type="InterPro" id="IPR012338">
    <property type="entry name" value="Beta-lactam/transpept-like"/>
</dbReference>
<evidence type="ECO:0000313" key="2">
    <source>
        <dbReference type="EMBL" id="GGM87099.1"/>
    </source>
</evidence>
<sequence length="259" mass="27319">MRLSYWIGPPGGTANSARHPDGAYGAASTMKVAVLAALYRADVDLDAPLPVVNDFPSALGDGSRYANDPGYDDEDQVWTHLGGAAPARWLARRMIVRSSNLATNLLLARVGLPAVAEVWRLAGATNSVTARGIEDHAARDAGLDNVVTAADLAALFGALHLGKLGSPSATSEMLDLLAAQEWRQDLAAGLPQGVRVAHKNGWMTGIRHSAGIVYPPDADPYVIAVCTRSDAVPPPDDYDEQACSAIAGLSAERYGMRHQ</sequence>
<proteinExistence type="predicted"/>
<dbReference type="RefSeq" id="WP_229837195.1">
    <property type="nucleotide sequence ID" value="NZ_BMPI01000110.1"/>
</dbReference>
<gene>
    <name evidence="2" type="ORF">GCM10007977_106310</name>
</gene>
<dbReference type="Proteomes" id="UP000642070">
    <property type="component" value="Unassembled WGS sequence"/>
</dbReference>
<dbReference type="Pfam" id="PF13354">
    <property type="entry name" value="Beta-lactamase2"/>
    <property type="match status" value="1"/>
</dbReference>
<name>A0A917UED4_9ACTN</name>
<dbReference type="SUPFAM" id="SSF56601">
    <property type="entry name" value="beta-lactamase/transpeptidase-like"/>
    <property type="match status" value="1"/>
</dbReference>
<dbReference type="GO" id="GO:0046677">
    <property type="term" value="P:response to antibiotic"/>
    <property type="evidence" value="ECO:0007669"/>
    <property type="project" value="InterPro"/>
</dbReference>
<dbReference type="GO" id="GO:0008800">
    <property type="term" value="F:beta-lactamase activity"/>
    <property type="evidence" value="ECO:0007669"/>
    <property type="project" value="InterPro"/>
</dbReference>
<protein>
    <recommendedName>
        <fullName evidence="1">Beta-lactamase class A catalytic domain-containing protein</fullName>
    </recommendedName>
</protein>
<evidence type="ECO:0000259" key="1">
    <source>
        <dbReference type="Pfam" id="PF13354"/>
    </source>
</evidence>
<reference evidence="2" key="2">
    <citation type="submission" date="2020-09" db="EMBL/GenBank/DDBJ databases">
        <authorList>
            <person name="Sun Q."/>
            <person name="Ohkuma M."/>
        </authorList>
    </citation>
    <scope>NUCLEOTIDE SEQUENCE</scope>
    <source>
        <strain evidence="2">JCM 19831</strain>
    </source>
</reference>
<dbReference type="InterPro" id="IPR000871">
    <property type="entry name" value="Beta-lactam_class-A"/>
</dbReference>
<accession>A0A917UED4</accession>
<feature type="domain" description="Beta-lactamase class A catalytic" evidence="1">
    <location>
        <begin position="19"/>
        <end position="227"/>
    </location>
</feature>
<evidence type="ECO:0000313" key="3">
    <source>
        <dbReference type="Proteomes" id="UP000642070"/>
    </source>
</evidence>
<dbReference type="GO" id="GO:0030655">
    <property type="term" value="P:beta-lactam antibiotic catabolic process"/>
    <property type="evidence" value="ECO:0007669"/>
    <property type="project" value="InterPro"/>
</dbReference>
<dbReference type="Gene3D" id="3.40.710.10">
    <property type="entry name" value="DD-peptidase/beta-lactamase superfamily"/>
    <property type="match status" value="1"/>
</dbReference>
<organism evidence="2 3">
    <name type="scientific">Dactylosporangium sucinum</name>
    <dbReference type="NCBI Taxonomy" id="1424081"/>
    <lineage>
        <taxon>Bacteria</taxon>
        <taxon>Bacillati</taxon>
        <taxon>Actinomycetota</taxon>
        <taxon>Actinomycetes</taxon>
        <taxon>Micromonosporales</taxon>
        <taxon>Micromonosporaceae</taxon>
        <taxon>Dactylosporangium</taxon>
    </lineage>
</organism>
<reference evidence="2" key="1">
    <citation type="journal article" date="2014" name="Int. J. Syst. Evol. Microbiol.">
        <title>Complete genome sequence of Corynebacterium casei LMG S-19264T (=DSM 44701T), isolated from a smear-ripened cheese.</title>
        <authorList>
            <consortium name="US DOE Joint Genome Institute (JGI-PGF)"/>
            <person name="Walter F."/>
            <person name="Albersmeier A."/>
            <person name="Kalinowski J."/>
            <person name="Ruckert C."/>
        </authorList>
    </citation>
    <scope>NUCLEOTIDE SEQUENCE</scope>
    <source>
        <strain evidence="2">JCM 19831</strain>
    </source>
</reference>
<keyword evidence="3" id="KW-1185">Reference proteome</keyword>
<dbReference type="PANTHER" id="PTHR35333">
    <property type="entry name" value="BETA-LACTAMASE"/>
    <property type="match status" value="1"/>
</dbReference>
<dbReference type="EMBL" id="BMPI01000110">
    <property type="protein sequence ID" value="GGM87099.1"/>
    <property type="molecule type" value="Genomic_DNA"/>
</dbReference>
<dbReference type="AlphaFoldDB" id="A0A917UED4"/>
<comment type="caution">
    <text evidence="2">The sequence shown here is derived from an EMBL/GenBank/DDBJ whole genome shotgun (WGS) entry which is preliminary data.</text>
</comment>